<evidence type="ECO:0000313" key="2">
    <source>
        <dbReference type="Proteomes" id="UP000521227"/>
    </source>
</evidence>
<evidence type="ECO:0000313" key="1">
    <source>
        <dbReference type="EMBL" id="MBB5055248.1"/>
    </source>
</evidence>
<dbReference type="Proteomes" id="UP000521227">
    <property type="component" value="Unassembled WGS sequence"/>
</dbReference>
<organism evidence="1 2">
    <name type="scientific">Afipia massiliensis</name>
    <dbReference type="NCBI Taxonomy" id="211460"/>
    <lineage>
        <taxon>Bacteria</taxon>
        <taxon>Pseudomonadati</taxon>
        <taxon>Pseudomonadota</taxon>
        <taxon>Alphaproteobacteria</taxon>
        <taxon>Hyphomicrobiales</taxon>
        <taxon>Nitrobacteraceae</taxon>
        <taxon>Afipia</taxon>
    </lineage>
</organism>
<dbReference type="RefSeq" id="WP_019196038.1">
    <property type="nucleotide sequence ID" value="NZ_JACHIJ010000013.1"/>
</dbReference>
<dbReference type="AlphaFoldDB" id="A0A840NBV7"/>
<dbReference type="EMBL" id="JACHIJ010000013">
    <property type="protein sequence ID" value="MBB5055248.1"/>
    <property type="molecule type" value="Genomic_DNA"/>
</dbReference>
<proteinExistence type="predicted"/>
<sequence length="55" mass="6336">MNNVHETCFEAPATPVTRSVFPADAHALIFRPAHSVTMSAPRRKNQWKLQFERRS</sequence>
<name>A0A840NBV7_9BRAD</name>
<comment type="caution">
    <text evidence="1">The sequence shown here is derived from an EMBL/GenBank/DDBJ whole genome shotgun (WGS) entry which is preliminary data.</text>
</comment>
<protein>
    <submittedName>
        <fullName evidence="1">Uncharacterized protein</fullName>
    </submittedName>
</protein>
<accession>A0A840NBV7</accession>
<gene>
    <name evidence="1" type="ORF">HNQ36_005259</name>
</gene>
<reference evidence="1 2" key="1">
    <citation type="submission" date="2020-08" db="EMBL/GenBank/DDBJ databases">
        <title>Genomic Encyclopedia of Type Strains, Phase IV (KMG-IV): sequencing the most valuable type-strain genomes for metagenomic binning, comparative biology and taxonomic classification.</title>
        <authorList>
            <person name="Goeker M."/>
        </authorList>
    </citation>
    <scope>NUCLEOTIDE SEQUENCE [LARGE SCALE GENOMIC DNA]</scope>
    <source>
        <strain evidence="1 2">DSM 17498</strain>
    </source>
</reference>